<keyword evidence="3" id="KW-0805">Transcription regulation</keyword>
<evidence type="ECO:0000256" key="3">
    <source>
        <dbReference type="ARBA" id="ARBA00023015"/>
    </source>
</evidence>
<dbReference type="GO" id="GO:0003700">
    <property type="term" value="F:DNA-binding transcription factor activity"/>
    <property type="evidence" value="ECO:0007669"/>
    <property type="project" value="InterPro"/>
</dbReference>
<dbReference type="Pfam" id="PF00847">
    <property type="entry name" value="AP2"/>
    <property type="match status" value="1"/>
</dbReference>
<dbReference type="SMART" id="SM00380">
    <property type="entry name" value="AP2"/>
    <property type="match status" value="1"/>
</dbReference>
<dbReference type="CDD" id="cd00018">
    <property type="entry name" value="AP2"/>
    <property type="match status" value="1"/>
</dbReference>
<proteinExistence type="evidence at transcript level"/>
<dbReference type="SUPFAM" id="SSF54171">
    <property type="entry name" value="DNA-binding domain"/>
    <property type="match status" value="1"/>
</dbReference>
<evidence type="ECO:0000256" key="7">
    <source>
        <dbReference type="ARBA" id="ARBA00024343"/>
    </source>
</evidence>
<evidence type="ECO:0000256" key="6">
    <source>
        <dbReference type="ARBA" id="ARBA00023242"/>
    </source>
</evidence>
<feature type="compositionally biased region" description="Basic residues" evidence="8">
    <location>
        <begin position="7"/>
        <end position="23"/>
    </location>
</feature>
<dbReference type="InterPro" id="IPR016177">
    <property type="entry name" value="DNA-bd_dom_sf"/>
</dbReference>
<evidence type="ECO:0000256" key="5">
    <source>
        <dbReference type="ARBA" id="ARBA00023163"/>
    </source>
</evidence>
<dbReference type="GO" id="GO:0045893">
    <property type="term" value="P:positive regulation of DNA-templated transcription"/>
    <property type="evidence" value="ECO:0007669"/>
    <property type="project" value="TreeGrafter"/>
</dbReference>
<comment type="subcellular location">
    <subcellularLocation>
        <location evidence="1">Nucleus</location>
    </subcellularLocation>
</comment>
<keyword evidence="5" id="KW-0804">Transcription</keyword>
<accession>A0A7G8AUC4</accession>
<dbReference type="GO" id="GO:0006952">
    <property type="term" value="P:defense response"/>
    <property type="evidence" value="ECO:0007669"/>
    <property type="project" value="UniProtKB-KW"/>
</dbReference>
<dbReference type="EMBL" id="MN863595">
    <property type="protein sequence ID" value="QNI23793.1"/>
    <property type="molecule type" value="mRNA"/>
</dbReference>
<evidence type="ECO:0000259" key="9">
    <source>
        <dbReference type="PROSITE" id="PS51032"/>
    </source>
</evidence>
<reference evidence="10" key="2">
    <citation type="journal article" date="2020" name="Chin J Nat Med">
        <title>Genome-wide identification and analysis of AP2/ERF transcription factors related to camptothecin biosynthesis in Camptotheca acuminata.</title>
        <authorList>
            <person name="Hu Y.T."/>
            <person name="Xu Z.C."/>
            <person name="Tian Y."/>
            <person name="Gao R.R."/>
            <person name="Ji A.J."/>
            <person name="Pu X.D."/>
            <person name="Wang Y."/>
            <person name="Liu X."/>
            <person name="Song J.Y."/>
        </authorList>
    </citation>
    <scope>NUCLEOTIDE SEQUENCE</scope>
    <source>
        <strain evidence="10">Cac058</strain>
    </source>
</reference>
<dbReference type="GO" id="GO:0005634">
    <property type="term" value="C:nucleus"/>
    <property type="evidence" value="ECO:0007669"/>
    <property type="project" value="UniProtKB-SubCell"/>
</dbReference>
<keyword evidence="4" id="KW-0238">DNA-binding</keyword>
<organism evidence="10">
    <name type="scientific">Camptotheca acuminata</name>
    <name type="common">Happy tree</name>
    <dbReference type="NCBI Taxonomy" id="16922"/>
    <lineage>
        <taxon>Eukaryota</taxon>
        <taxon>Viridiplantae</taxon>
        <taxon>Streptophyta</taxon>
        <taxon>Embryophyta</taxon>
        <taxon>Tracheophyta</taxon>
        <taxon>Spermatophyta</taxon>
        <taxon>Magnoliopsida</taxon>
        <taxon>eudicotyledons</taxon>
        <taxon>Gunneridae</taxon>
        <taxon>Pentapetalae</taxon>
        <taxon>asterids</taxon>
        <taxon>Cornales</taxon>
        <taxon>Nyssaceae</taxon>
        <taxon>Camptotheca</taxon>
    </lineage>
</organism>
<comment type="similarity">
    <text evidence="7">Belongs to the AP2/ERF transcription factor family. ERF subfamily.</text>
</comment>
<dbReference type="PANTHER" id="PTHR31241">
    <property type="entry name" value="DEHYDRATION-RESPONSIVE ELEMENT-BINDING PROTEIN 2C"/>
    <property type="match status" value="1"/>
</dbReference>
<dbReference type="Gene3D" id="3.30.730.10">
    <property type="entry name" value="AP2/ERF domain"/>
    <property type="match status" value="1"/>
</dbReference>
<feature type="region of interest" description="Disordered" evidence="8">
    <location>
        <begin position="1"/>
        <end position="27"/>
    </location>
</feature>
<keyword evidence="6" id="KW-0539">Nucleus</keyword>
<dbReference type="InterPro" id="IPR001471">
    <property type="entry name" value="AP2/ERF_dom"/>
</dbReference>
<dbReference type="PANTHER" id="PTHR31241:SF41">
    <property type="entry name" value="DEHYDRATION-RESPONSIVE ELEMENT-BINDING PROTEIN 2G-LIKE"/>
    <property type="match status" value="1"/>
</dbReference>
<dbReference type="FunFam" id="3.30.730.10:FF:000001">
    <property type="entry name" value="Ethylene-responsive transcription factor 2"/>
    <property type="match status" value="1"/>
</dbReference>
<name>A0A7G8AUC4_CAMAC</name>
<evidence type="ECO:0000256" key="8">
    <source>
        <dbReference type="SAM" id="MobiDB-lite"/>
    </source>
</evidence>
<dbReference type="GO" id="GO:0000976">
    <property type="term" value="F:transcription cis-regulatory region binding"/>
    <property type="evidence" value="ECO:0007669"/>
    <property type="project" value="TreeGrafter"/>
</dbReference>
<keyword evidence="2" id="KW-0611">Plant defense</keyword>
<evidence type="ECO:0000256" key="4">
    <source>
        <dbReference type="ARBA" id="ARBA00023125"/>
    </source>
</evidence>
<feature type="region of interest" description="Disordered" evidence="8">
    <location>
        <begin position="100"/>
        <end position="119"/>
    </location>
</feature>
<dbReference type="PROSITE" id="PS51032">
    <property type="entry name" value="AP2_ERF"/>
    <property type="match status" value="1"/>
</dbReference>
<evidence type="ECO:0000256" key="2">
    <source>
        <dbReference type="ARBA" id="ARBA00022821"/>
    </source>
</evidence>
<reference evidence="10" key="1">
    <citation type="submission" date="2019-12" db="EMBL/GenBank/DDBJ databases">
        <authorList>
            <person name="Hu Y."/>
        </authorList>
    </citation>
    <scope>NUCLEOTIDE SEQUENCE</scope>
    <source>
        <strain evidence="10">Cac058</strain>
    </source>
</reference>
<evidence type="ECO:0000313" key="10">
    <source>
        <dbReference type="EMBL" id="QNI23793.1"/>
    </source>
</evidence>
<feature type="domain" description="AP2/ERF" evidence="9">
    <location>
        <begin position="35"/>
        <end position="92"/>
    </location>
</feature>
<sequence>MEFEGKRMRKKSSSSGRSRKGCMKGKGGPENALCTYRGVRQRTWGKWVAEIREPNRGARLWLGTFNTSIDAARAYDKAARRLYGPLAKLNLPAAEYPLPATSSGSVTSNPNTTTSFDSMDYMNSNENRVEGEENFWDGIVPSLLDEEHGFHWPQISMETLFYDMNGTNLMDLEEFLDWDGLQVP</sequence>
<dbReference type="PRINTS" id="PR00367">
    <property type="entry name" value="ETHRSPELEMNT"/>
</dbReference>
<dbReference type="InterPro" id="IPR036955">
    <property type="entry name" value="AP2/ERF_dom_sf"/>
</dbReference>
<evidence type="ECO:0000256" key="1">
    <source>
        <dbReference type="ARBA" id="ARBA00004123"/>
    </source>
</evidence>
<dbReference type="AlphaFoldDB" id="A0A7G8AUC4"/>
<protein>
    <submittedName>
        <fullName evidence="10">AP2/ERF transcription factor</fullName>
    </submittedName>
</protein>